<evidence type="ECO:0000256" key="5">
    <source>
        <dbReference type="ARBA" id="ARBA00023004"/>
    </source>
</evidence>
<gene>
    <name evidence="8" type="ORF">QNJ86_12365</name>
</gene>
<protein>
    <submittedName>
        <fullName evidence="8">Oxidoreductase</fullName>
    </submittedName>
</protein>
<keyword evidence="6" id="KW-0411">Iron-sulfur</keyword>
<dbReference type="Pfam" id="PF13247">
    <property type="entry name" value="Fer4_11"/>
    <property type="match status" value="1"/>
</dbReference>
<keyword evidence="2" id="KW-0004">4Fe-4S</keyword>
<dbReference type="SUPFAM" id="SSF54862">
    <property type="entry name" value="4Fe-4S ferredoxins"/>
    <property type="match status" value="1"/>
</dbReference>
<name>A0ABT7DPX2_9ACTN</name>
<dbReference type="Gene3D" id="3.30.70.20">
    <property type="match status" value="1"/>
</dbReference>
<dbReference type="PANTHER" id="PTHR43545:SF4">
    <property type="entry name" value="IRON-SULFUR PROTEIN"/>
    <property type="match status" value="1"/>
</dbReference>
<dbReference type="InterPro" id="IPR051555">
    <property type="entry name" value="FDH_Electron_Transfer_Unit"/>
</dbReference>
<dbReference type="PANTHER" id="PTHR43545">
    <property type="entry name" value="FORMATE DEHYDROGENASE, NITRATE-INDUCIBLE, IRON-SULFUR SUBUNIT"/>
    <property type="match status" value="1"/>
</dbReference>
<dbReference type="InterPro" id="IPR017896">
    <property type="entry name" value="4Fe4S_Fe-S-bd"/>
</dbReference>
<evidence type="ECO:0000256" key="1">
    <source>
        <dbReference type="ARBA" id="ARBA00004196"/>
    </source>
</evidence>
<comment type="subcellular location">
    <subcellularLocation>
        <location evidence="1">Cell envelope</location>
    </subcellularLocation>
</comment>
<dbReference type="PROSITE" id="PS51379">
    <property type="entry name" value="4FE4S_FER_2"/>
    <property type="match status" value="1"/>
</dbReference>
<evidence type="ECO:0000256" key="4">
    <source>
        <dbReference type="ARBA" id="ARBA00022737"/>
    </source>
</evidence>
<evidence type="ECO:0000259" key="7">
    <source>
        <dbReference type="PROSITE" id="PS51379"/>
    </source>
</evidence>
<dbReference type="EMBL" id="JASJEU010000024">
    <property type="protein sequence ID" value="MDJ1651599.1"/>
    <property type="molecule type" value="Genomic_DNA"/>
</dbReference>
<evidence type="ECO:0000256" key="2">
    <source>
        <dbReference type="ARBA" id="ARBA00022485"/>
    </source>
</evidence>
<dbReference type="RefSeq" id="WP_283832947.1">
    <property type="nucleotide sequence ID" value="NZ_JASJEU010000024.1"/>
</dbReference>
<reference evidence="8 9" key="1">
    <citation type="submission" date="2023-05" db="EMBL/GenBank/DDBJ databases">
        <title>Gordonibacter KGMB12511T sp. nov., isolated from faeces of healthy Korean.</title>
        <authorList>
            <person name="Kim H.S."/>
            <person name="Kim J.-S."/>
            <person name="Suh M.K."/>
            <person name="Eom M.K."/>
            <person name="Do H.E."/>
            <person name="Lee J.-S."/>
        </authorList>
    </citation>
    <scope>NUCLEOTIDE SEQUENCE [LARGE SCALE GENOMIC DNA]</scope>
    <source>
        <strain evidence="8 9">KGMB12511</strain>
    </source>
</reference>
<accession>A0ABT7DPX2</accession>
<keyword evidence="9" id="KW-1185">Reference proteome</keyword>
<keyword evidence="3" id="KW-0479">Metal-binding</keyword>
<proteinExistence type="predicted"/>
<sequence>MSRNGILIDYEYCTGCHVCEIACQAENNLPVGQCGIKVFEVGPYSYGGDGEEKWQFGYYTGFTDQCDLCAERVEKGKMPTCVKHCQAAIMTYGPVEELVKQMGEKGKQALFAPVN</sequence>
<evidence type="ECO:0000313" key="8">
    <source>
        <dbReference type="EMBL" id="MDJ1651599.1"/>
    </source>
</evidence>
<organism evidence="8 9">
    <name type="scientific">Gordonibacter faecis</name>
    <dbReference type="NCBI Taxonomy" id="3047475"/>
    <lineage>
        <taxon>Bacteria</taxon>
        <taxon>Bacillati</taxon>
        <taxon>Actinomycetota</taxon>
        <taxon>Coriobacteriia</taxon>
        <taxon>Eggerthellales</taxon>
        <taxon>Eggerthellaceae</taxon>
        <taxon>Gordonibacter</taxon>
    </lineage>
</organism>
<dbReference type="Proteomes" id="UP001232750">
    <property type="component" value="Unassembled WGS sequence"/>
</dbReference>
<comment type="caution">
    <text evidence="8">The sequence shown here is derived from an EMBL/GenBank/DDBJ whole genome shotgun (WGS) entry which is preliminary data.</text>
</comment>
<keyword evidence="4" id="KW-0677">Repeat</keyword>
<evidence type="ECO:0000256" key="6">
    <source>
        <dbReference type="ARBA" id="ARBA00023014"/>
    </source>
</evidence>
<evidence type="ECO:0000313" key="9">
    <source>
        <dbReference type="Proteomes" id="UP001232750"/>
    </source>
</evidence>
<keyword evidence="5" id="KW-0408">Iron</keyword>
<evidence type="ECO:0000256" key="3">
    <source>
        <dbReference type="ARBA" id="ARBA00022723"/>
    </source>
</evidence>
<feature type="domain" description="4Fe-4S ferredoxin-type" evidence="7">
    <location>
        <begin position="4"/>
        <end position="34"/>
    </location>
</feature>